<dbReference type="Pfam" id="PF02796">
    <property type="entry name" value="HTH_7"/>
    <property type="match status" value="1"/>
</dbReference>
<evidence type="ECO:0000259" key="1">
    <source>
        <dbReference type="Pfam" id="PF02796"/>
    </source>
</evidence>
<organism evidence="2 3">
    <name type="scientific">Corynebacterium rouxii</name>
    <dbReference type="NCBI Taxonomy" id="2719119"/>
    <lineage>
        <taxon>Bacteria</taxon>
        <taxon>Bacillati</taxon>
        <taxon>Actinomycetota</taxon>
        <taxon>Actinomycetes</taxon>
        <taxon>Mycobacteriales</taxon>
        <taxon>Corynebacteriaceae</taxon>
        <taxon>Corynebacterium</taxon>
    </lineage>
</organism>
<comment type="caution">
    <text evidence="2">The sequence shown here is derived from an EMBL/GenBank/DDBJ whole genome shotgun (WGS) entry which is preliminary data.</text>
</comment>
<name>A0ABU3PQ73_9CORY</name>
<evidence type="ECO:0000313" key="2">
    <source>
        <dbReference type="EMBL" id="MDT9411957.1"/>
    </source>
</evidence>
<dbReference type="EMBL" id="JARUHM010000015">
    <property type="protein sequence ID" value="MDT9411957.1"/>
    <property type="molecule type" value="Genomic_DNA"/>
</dbReference>
<dbReference type="RefSeq" id="WP_234807171.1">
    <property type="nucleotide sequence ID" value="NZ_JARUHM010000015.1"/>
</dbReference>
<accession>A0ABU3PQ73</accession>
<proteinExistence type="predicted"/>
<dbReference type="InterPro" id="IPR006120">
    <property type="entry name" value="Resolvase_HTH_dom"/>
</dbReference>
<dbReference type="InterPro" id="IPR009057">
    <property type="entry name" value="Homeodomain-like_sf"/>
</dbReference>
<protein>
    <submittedName>
        <fullName evidence="2">Helix-turn-helix domain-containing protein</fullName>
    </submittedName>
</protein>
<dbReference type="SUPFAM" id="SSF46689">
    <property type="entry name" value="Homeodomain-like"/>
    <property type="match status" value="1"/>
</dbReference>
<feature type="domain" description="Resolvase HTH" evidence="1">
    <location>
        <begin position="2"/>
        <end position="32"/>
    </location>
</feature>
<reference evidence="2 3" key="1">
    <citation type="submission" date="2023-03" db="EMBL/GenBank/DDBJ databases">
        <title>Whole genome sequence of the first Corynebacterium rouxii strains isolated in Brazil: a recent member of Corynebacterium diphtheriae complex.</title>
        <authorList>
            <person name="Vieira V."/>
            <person name="Ramos J.N."/>
            <person name="Araujo M.R.B."/>
            <person name="Baio P.V."/>
            <person name="Sant'Anna L.O."/>
            <person name="Veras J.F.C."/>
            <person name="Vieira E.M.D."/>
            <person name="Sousa M.A.B."/>
            <person name="Camargo C.H."/>
            <person name="Sacchi C.T."/>
            <person name="Campos K.R."/>
            <person name="Santos M.B.N."/>
            <person name="Bokermann S."/>
            <person name="Alvim L.B."/>
            <person name="Santos L.S."/>
            <person name="Mattos-Guaraldi A.L."/>
        </authorList>
    </citation>
    <scope>NUCLEOTIDE SEQUENCE [LARGE SCALE GENOMIC DNA]</scope>
    <source>
        <strain evidence="2 3">70862</strain>
    </source>
</reference>
<dbReference type="Proteomes" id="UP001265983">
    <property type="component" value="Unassembled WGS sequence"/>
</dbReference>
<gene>
    <name evidence="2" type="ORF">P8T80_11370</name>
</gene>
<evidence type="ECO:0000313" key="3">
    <source>
        <dbReference type="Proteomes" id="UP001265983"/>
    </source>
</evidence>
<dbReference type="Gene3D" id="1.10.10.60">
    <property type="entry name" value="Homeodomain-like"/>
    <property type="match status" value="1"/>
</dbReference>
<sequence length="33" mass="3852">MQAREWVNEGISKAEVARRLGIGRTTLYKYLNQ</sequence>
<keyword evidence="3" id="KW-1185">Reference proteome</keyword>